<accession>A0A6G7J207</accession>
<dbReference type="EMBL" id="CP049616">
    <property type="protein sequence ID" value="QII44492.1"/>
    <property type="molecule type" value="Genomic_DNA"/>
</dbReference>
<keyword evidence="5" id="KW-0819">tRNA processing</keyword>
<dbReference type="RefSeq" id="WP_166248030.1">
    <property type="nucleotide sequence ID" value="NZ_CP049616.1"/>
</dbReference>
<dbReference type="GO" id="GO:0016740">
    <property type="term" value="F:transferase activity"/>
    <property type="evidence" value="ECO:0007669"/>
    <property type="project" value="UniProtKB-KW"/>
</dbReference>
<comment type="subcellular location">
    <subcellularLocation>
        <location evidence="1">Cytoplasm</location>
    </subcellularLocation>
</comment>
<dbReference type="InterPro" id="IPR003442">
    <property type="entry name" value="T6A_TsaE"/>
</dbReference>
<evidence type="ECO:0000256" key="7">
    <source>
        <dbReference type="ARBA" id="ARBA00022741"/>
    </source>
</evidence>
<organism evidence="11 12">
    <name type="scientific">Flagellimonas oceani</name>
    <dbReference type="NCBI Taxonomy" id="2698672"/>
    <lineage>
        <taxon>Bacteria</taxon>
        <taxon>Pseudomonadati</taxon>
        <taxon>Bacteroidota</taxon>
        <taxon>Flavobacteriia</taxon>
        <taxon>Flavobacteriales</taxon>
        <taxon>Flavobacteriaceae</taxon>
        <taxon>Flagellimonas</taxon>
    </lineage>
</organism>
<evidence type="ECO:0000256" key="4">
    <source>
        <dbReference type="ARBA" id="ARBA00022490"/>
    </source>
</evidence>
<keyword evidence="9" id="KW-0460">Magnesium</keyword>
<dbReference type="NCBIfam" id="TIGR00150">
    <property type="entry name" value="T6A_YjeE"/>
    <property type="match status" value="1"/>
</dbReference>
<sequence length="138" mass="15661">MKRTFQLNEIHQVAKELLEKAPNKVLCLYGDMGVGKTTLVKALVKELGAVDVASSPTFGLVNEYSDENDAPLAYHFDFYRLNDEMEALDMGFEDYLNSNAWLFIEWPEKIPSLIPEDAVGVFLHFIEESTRSIELNIS</sequence>
<evidence type="ECO:0000256" key="10">
    <source>
        <dbReference type="ARBA" id="ARBA00032441"/>
    </source>
</evidence>
<protein>
    <recommendedName>
        <fullName evidence="3">tRNA threonylcarbamoyladenosine biosynthesis protein TsaE</fullName>
    </recommendedName>
    <alternativeName>
        <fullName evidence="10">t(6)A37 threonylcarbamoyladenosine biosynthesis protein TsaE</fullName>
    </alternativeName>
</protein>
<keyword evidence="12" id="KW-1185">Reference proteome</keyword>
<evidence type="ECO:0000256" key="9">
    <source>
        <dbReference type="ARBA" id="ARBA00022842"/>
    </source>
</evidence>
<reference evidence="11 12" key="1">
    <citation type="submission" date="2020-02" db="EMBL/GenBank/DDBJ databases">
        <title>Complete genome of Muricauda sp. 501str8.</title>
        <authorList>
            <person name="Dong B."/>
            <person name="Zhu S."/>
            <person name="Yang J."/>
            <person name="Chen J."/>
        </authorList>
    </citation>
    <scope>NUCLEOTIDE SEQUENCE [LARGE SCALE GENOMIC DNA]</scope>
    <source>
        <strain evidence="11 12">501str8</strain>
    </source>
</reference>
<dbReference type="PANTHER" id="PTHR33540:SF2">
    <property type="entry name" value="TRNA THREONYLCARBAMOYLADENOSINE BIOSYNTHESIS PROTEIN TSAE"/>
    <property type="match status" value="1"/>
</dbReference>
<evidence type="ECO:0000313" key="12">
    <source>
        <dbReference type="Proteomes" id="UP000502928"/>
    </source>
</evidence>
<evidence type="ECO:0000256" key="3">
    <source>
        <dbReference type="ARBA" id="ARBA00019010"/>
    </source>
</evidence>
<keyword evidence="4" id="KW-0963">Cytoplasm</keyword>
<evidence type="ECO:0000256" key="1">
    <source>
        <dbReference type="ARBA" id="ARBA00004496"/>
    </source>
</evidence>
<keyword evidence="8" id="KW-0067">ATP-binding</keyword>
<evidence type="ECO:0000313" key="11">
    <source>
        <dbReference type="EMBL" id="QII44492.1"/>
    </source>
</evidence>
<dbReference type="KEGG" id="mut:GVT53_07325"/>
<keyword evidence="6" id="KW-0479">Metal-binding</keyword>
<dbReference type="GO" id="GO:0046872">
    <property type="term" value="F:metal ion binding"/>
    <property type="evidence" value="ECO:0007669"/>
    <property type="project" value="UniProtKB-KW"/>
</dbReference>
<evidence type="ECO:0000256" key="8">
    <source>
        <dbReference type="ARBA" id="ARBA00022840"/>
    </source>
</evidence>
<dbReference type="GO" id="GO:0005737">
    <property type="term" value="C:cytoplasm"/>
    <property type="evidence" value="ECO:0007669"/>
    <property type="project" value="UniProtKB-SubCell"/>
</dbReference>
<keyword evidence="7" id="KW-0547">Nucleotide-binding</keyword>
<evidence type="ECO:0000256" key="5">
    <source>
        <dbReference type="ARBA" id="ARBA00022694"/>
    </source>
</evidence>
<evidence type="ECO:0000256" key="6">
    <source>
        <dbReference type="ARBA" id="ARBA00022723"/>
    </source>
</evidence>
<dbReference type="SUPFAM" id="SSF52540">
    <property type="entry name" value="P-loop containing nucleoside triphosphate hydrolases"/>
    <property type="match status" value="1"/>
</dbReference>
<name>A0A6G7J207_9FLAO</name>
<dbReference type="AlphaFoldDB" id="A0A6G7J207"/>
<comment type="similarity">
    <text evidence="2">Belongs to the TsaE family.</text>
</comment>
<dbReference type="Pfam" id="PF02367">
    <property type="entry name" value="TsaE"/>
    <property type="match status" value="1"/>
</dbReference>
<evidence type="ECO:0000256" key="2">
    <source>
        <dbReference type="ARBA" id="ARBA00007599"/>
    </source>
</evidence>
<keyword evidence="11" id="KW-0808">Transferase</keyword>
<dbReference type="GO" id="GO:0005524">
    <property type="term" value="F:ATP binding"/>
    <property type="evidence" value="ECO:0007669"/>
    <property type="project" value="UniProtKB-KW"/>
</dbReference>
<dbReference type="PANTHER" id="PTHR33540">
    <property type="entry name" value="TRNA THREONYLCARBAMOYLADENOSINE BIOSYNTHESIS PROTEIN TSAE"/>
    <property type="match status" value="1"/>
</dbReference>
<dbReference type="Gene3D" id="3.40.50.300">
    <property type="entry name" value="P-loop containing nucleotide triphosphate hydrolases"/>
    <property type="match status" value="1"/>
</dbReference>
<dbReference type="InterPro" id="IPR027417">
    <property type="entry name" value="P-loop_NTPase"/>
</dbReference>
<gene>
    <name evidence="11" type="primary">tsaE</name>
    <name evidence="11" type="ORF">GVT53_07325</name>
</gene>
<dbReference type="GO" id="GO:0002949">
    <property type="term" value="P:tRNA threonylcarbamoyladenosine modification"/>
    <property type="evidence" value="ECO:0007669"/>
    <property type="project" value="InterPro"/>
</dbReference>
<dbReference type="Proteomes" id="UP000502928">
    <property type="component" value="Chromosome"/>
</dbReference>
<proteinExistence type="inferred from homology"/>